<evidence type="ECO:0000256" key="1">
    <source>
        <dbReference type="ARBA" id="ARBA00004496"/>
    </source>
</evidence>
<dbReference type="InterPro" id="IPR032675">
    <property type="entry name" value="LRR_dom_sf"/>
</dbReference>
<evidence type="ECO:0000256" key="4">
    <source>
        <dbReference type="ARBA" id="ARBA00022737"/>
    </source>
</evidence>
<proteinExistence type="predicted"/>
<dbReference type="FunFam" id="3.80.10.10:FF:000658">
    <property type="entry name" value="Serine/threonine-protein kinase 11-interacting protein"/>
    <property type="match status" value="1"/>
</dbReference>
<dbReference type="GO" id="GO:0005737">
    <property type="term" value="C:cytoplasm"/>
    <property type="evidence" value="ECO:0007669"/>
    <property type="project" value="UniProtKB-SubCell"/>
</dbReference>
<accession>A0A3Q2YXV1</accession>
<dbReference type="InterPro" id="IPR031782">
    <property type="entry name" value="LIP1_N"/>
</dbReference>
<reference evidence="6" key="1">
    <citation type="submission" date="2025-08" db="UniProtKB">
        <authorList>
            <consortium name="Ensembl"/>
        </authorList>
    </citation>
    <scope>IDENTIFICATION</scope>
</reference>
<dbReference type="SUPFAM" id="SSF52075">
    <property type="entry name" value="Outer arm dynein light chain 1"/>
    <property type="match status" value="1"/>
</dbReference>
<organism evidence="6 7">
    <name type="scientific">Hippocampus comes</name>
    <name type="common">Tiger tail seahorse</name>
    <dbReference type="NCBI Taxonomy" id="109280"/>
    <lineage>
        <taxon>Eukaryota</taxon>
        <taxon>Metazoa</taxon>
        <taxon>Chordata</taxon>
        <taxon>Craniata</taxon>
        <taxon>Vertebrata</taxon>
        <taxon>Euteleostomi</taxon>
        <taxon>Actinopterygii</taxon>
        <taxon>Neopterygii</taxon>
        <taxon>Teleostei</taxon>
        <taxon>Neoteleostei</taxon>
        <taxon>Acanthomorphata</taxon>
        <taxon>Syngnathiaria</taxon>
        <taxon>Syngnathiformes</taxon>
        <taxon>Syngnathoidei</taxon>
        <taxon>Syngnathidae</taxon>
        <taxon>Hippocampus</taxon>
    </lineage>
</organism>
<reference evidence="6" key="2">
    <citation type="submission" date="2025-09" db="UniProtKB">
        <authorList>
            <consortium name="Ensembl"/>
        </authorList>
    </citation>
    <scope>IDENTIFICATION</scope>
</reference>
<feature type="domain" description="LKB1 serine/threonine kinase interacting protein 1 N-terminal" evidence="5">
    <location>
        <begin position="8"/>
        <end position="94"/>
    </location>
</feature>
<evidence type="ECO:0000313" key="6">
    <source>
        <dbReference type="Ensembl" id="ENSHCOP00000018482.1"/>
    </source>
</evidence>
<dbReference type="InterPro" id="IPR001611">
    <property type="entry name" value="Leu-rich_rpt"/>
</dbReference>
<evidence type="ECO:0000313" key="7">
    <source>
        <dbReference type="Proteomes" id="UP000264820"/>
    </source>
</evidence>
<sequence length="322" mass="35841">MSRTDGGQSPLVISLATLLRNNGELVLGGSSTLTLPVTNLQQLNRLFEQHLLSRNQQHGFLALPSHPSDTTSLLQLQFLFDILQKTISLKLINPSRTRLQSGVKIFPFKSLKCLELKNIPPHCLEGLRGVYSQLEVFICSKSLSSLEELLSLCGGDLSSALPWLELHTLNFSYNFIVCLDQSLSLLNVLKCLDLSHNKIQECAEFLKPLSELEHLNLGYNCLQRAPTLSISATIKLLTLILRNNELETINGVEQLASLQHLDLAYNLLLEHSQLAPLSLLHCLNTLNLEGNPLYFKKTHRTCTVRHLSPKAVGLKVGKILVT</sequence>
<name>A0A3Q2YXV1_HIPCM</name>
<keyword evidence="2" id="KW-0963">Cytoplasm</keyword>
<comment type="subcellular location">
    <subcellularLocation>
        <location evidence="1">Cytoplasm</location>
    </subcellularLocation>
</comment>
<dbReference type="Proteomes" id="UP000264820">
    <property type="component" value="Unplaced"/>
</dbReference>
<dbReference type="GO" id="GO:0008104">
    <property type="term" value="P:intracellular protein localization"/>
    <property type="evidence" value="ECO:0007669"/>
    <property type="project" value="TreeGrafter"/>
</dbReference>
<dbReference type="OMA" id="SMVKIFP"/>
<protein>
    <recommendedName>
        <fullName evidence="5">LKB1 serine/threonine kinase interacting protein 1 N-terminal domain-containing protein</fullName>
    </recommendedName>
</protein>
<keyword evidence="7" id="KW-1185">Reference proteome</keyword>
<dbReference type="STRING" id="109280.ENSHCOP00000018482"/>
<dbReference type="Ensembl" id="ENSHCOT00000011181.1">
    <property type="protein sequence ID" value="ENSHCOP00000018482.1"/>
    <property type="gene ID" value="ENSHCOG00000003049.1"/>
</dbReference>
<evidence type="ECO:0000256" key="3">
    <source>
        <dbReference type="ARBA" id="ARBA00022614"/>
    </source>
</evidence>
<keyword evidence="4" id="KW-0677">Repeat</keyword>
<dbReference type="PANTHER" id="PTHR15454">
    <property type="entry name" value="NISCHARIN RELATED"/>
    <property type="match status" value="1"/>
</dbReference>
<dbReference type="Gene3D" id="3.80.10.10">
    <property type="entry name" value="Ribonuclease Inhibitor"/>
    <property type="match status" value="2"/>
</dbReference>
<dbReference type="AlphaFoldDB" id="A0A3Q2YXV1"/>
<dbReference type="PROSITE" id="PS51450">
    <property type="entry name" value="LRR"/>
    <property type="match status" value="2"/>
</dbReference>
<dbReference type="FunFam" id="3.80.10.10:FF:001219">
    <property type="entry name" value="Serine/threonine-protein kinase 11-interacting protein"/>
    <property type="match status" value="1"/>
</dbReference>
<keyword evidence="3" id="KW-0433">Leucine-rich repeat</keyword>
<evidence type="ECO:0000259" key="5">
    <source>
        <dbReference type="Pfam" id="PF15904"/>
    </source>
</evidence>
<dbReference type="Pfam" id="PF15904">
    <property type="entry name" value="LIP1"/>
    <property type="match status" value="1"/>
</dbReference>
<dbReference type="GeneTree" id="ENSGT00940000158471"/>
<dbReference type="PANTHER" id="PTHR15454:SF69">
    <property type="entry name" value="SERINE_THREONINE-PROTEIN KINASE 11-INTERACTING PROTEIN"/>
    <property type="match status" value="1"/>
</dbReference>
<evidence type="ECO:0000256" key="2">
    <source>
        <dbReference type="ARBA" id="ARBA00022490"/>
    </source>
</evidence>